<protein>
    <submittedName>
        <fullName evidence="3">2,3-dihydroxybenzoate decarboxylase</fullName>
        <ecNumber evidence="3">4.1.1.46</ecNumber>
    </submittedName>
</protein>
<dbReference type="PANTHER" id="PTHR21240:SF30">
    <property type="entry name" value="AMIDOHYDROLASE-RELATED DOMAIN-CONTAINING PROTEIN-RELATED"/>
    <property type="match status" value="1"/>
</dbReference>
<reference evidence="3 4" key="1">
    <citation type="submission" date="2020-03" db="EMBL/GenBank/DDBJ databases">
        <title>Genomic Encyclopedia of Type Strains, Phase III (KMG-III): the genomes of soil and plant-associated and newly described type strains.</title>
        <authorList>
            <person name="Whitman W."/>
        </authorList>
    </citation>
    <scope>NUCLEOTIDE SEQUENCE [LARGE SCALE GENOMIC DNA]</scope>
    <source>
        <strain evidence="3 4">CECT 8804</strain>
    </source>
</reference>
<accession>A0ABX0TRJ6</accession>
<keyword evidence="4" id="KW-1185">Reference proteome</keyword>
<dbReference type="InterPro" id="IPR032465">
    <property type="entry name" value="ACMSD"/>
</dbReference>
<evidence type="ECO:0000313" key="3">
    <source>
        <dbReference type="EMBL" id="NIJ08154.1"/>
    </source>
</evidence>
<organism evidence="3 4">
    <name type="scientific">Sphingomonas vulcanisoli</name>
    <dbReference type="NCBI Taxonomy" id="1658060"/>
    <lineage>
        <taxon>Bacteria</taxon>
        <taxon>Pseudomonadati</taxon>
        <taxon>Pseudomonadota</taxon>
        <taxon>Alphaproteobacteria</taxon>
        <taxon>Sphingomonadales</taxon>
        <taxon>Sphingomonadaceae</taxon>
        <taxon>Sphingomonas</taxon>
    </lineage>
</organism>
<dbReference type="InterPro" id="IPR006680">
    <property type="entry name" value="Amidohydro-rel"/>
</dbReference>
<dbReference type="SUPFAM" id="SSF51556">
    <property type="entry name" value="Metallo-dependent hydrolases"/>
    <property type="match status" value="1"/>
</dbReference>
<dbReference type="Gene3D" id="3.20.20.140">
    <property type="entry name" value="Metal-dependent hydrolases"/>
    <property type="match status" value="1"/>
</dbReference>
<dbReference type="Pfam" id="PF04909">
    <property type="entry name" value="Amidohydro_2"/>
    <property type="match status" value="1"/>
</dbReference>
<dbReference type="Proteomes" id="UP000727456">
    <property type="component" value="Unassembled WGS sequence"/>
</dbReference>
<evidence type="ECO:0000313" key="4">
    <source>
        <dbReference type="Proteomes" id="UP000727456"/>
    </source>
</evidence>
<dbReference type="EMBL" id="JAAOZC010000004">
    <property type="protein sequence ID" value="NIJ08154.1"/>
    <property type="molecule type" value="Genomic_DNA"/>
</dbReference>
<dbReference type="EC" id="4.1.1.46" evidence="3"/>
<comment type="caution">
    <text evidence="3">The sequence shown here is derived from an EMBL/GenBank/DDBJ whole genome shotgun (WGS) entry which is preliminary data.</text>
</comment>
<feature type="domain" description="Amidohydrolase-related" evidence="2">
    <location>
        <begin position="62"/>
        <end position="325"/>
    </location>
</feature>
<sequence>MQNKIALEEHFATADTIGDSEPYFGRDVWPTKKAQLLDLQDERLRRMDACGIEVSIVSLNSPAVQARADAALAIDIARRANDQLAEQIARRPDRFRGFAALPLQDPEAATLELRRAVEELGFVGALVNGYSQTGSMDKAVYYDLPQFRPFWGEVERLDVPFYLHPRLPLASQQLATEGHPWLMGPAWQFSVETGTHALRLIGSGLFDEFPKLTVVLGHLGELLPFNIWRTSHWASADGRNPQGIPAKKSFVDYLRQNFYVTTSGNFRTLAMRNAMEEMGTARVLFSSDYPFEEMEEAATWFDAAEIGENDREAIGRDNARRLFKL</sequence>
<dbReference type="GO" id="GO:0050150">
    <property type="term" value="F:o-pyrocatechuate decarboxylase activity"/>
    <property type="evidence" value="ECO:0007669"/>
    <property type="project" value="UniProtKB-EC"/>
</dbReference>
<dbReference type="InterPro" id="IPR032466">
    <property type="entry name" value="Metal_Hydrolase"/>
</dbReference>
<dbReference type="PANTHER" id="PTHR21240">
    <property type="entry name" value="2-AMINO-3-CARBOXYLMUCONATE-6-SEMIALDEHYDE DECARBOXYLASE"/>
    <property type="match status" value="1"/>
</dbReference>
<name>A0ABX0TRJ6_9SPHN</name>
<evidence type="ECO:0000259" key="2">
    <source>
        <dbReference type="Pfam" id="PF04909"/>
    </source>
</evidence>
<dbReference type="RefSeq" id="WP_167073014.1">
    <property type="nucleotide sequence ID" value="NZ_JAAOZC010000004.1"/>
</dbReference>
<keyword evidence="1 3" id="KW-0456">Lyase</keyword>
<evidence type="ECO:0000256" key="1">
    <source>
        <dbReference type="ARBA" id="ARBA00023239"/>
    </source>
</evidence>
<proteinExistence type="predicted"/>
<gene>
    <name evidence="3" type="ORF">FHS31_001771</name>
</gene>